<dbReference type="PANTHER" id="PTHR30511">
    <property type="entry name" value="ALANINE RACEMASE"/>
    <property type="match status" value="1"/>
</dbReference>
<feature type="active site" description="Proton acceptor; specific for L-alanine" evidence="4">
    <location>
        <position position="274"/>
    </location>
</feature>
<evidence type="ECO:0000259" key="7">
    <source>
        <dbReference type="SMART" id="SM01005"/>
    </source>
</evidence>
<dbReference type="InterPro" id="IPR001608">
    <property type="entry name" value="Ala_racemase_N"/>
</dbReference>
<dbReference type="HAMAP" id="MF_01201">
    <property type="entry name" value="Ala_racemase"/>
    <property type="match status" value="1"/>
</dbReference>
<comment type="cofactor">
    <cofactor evidence="1 4 5">
        <name>pyridoxal 5'-phosphate</name>
        <dbReference type="ChEBI" id="CHEBI:597326"/>
    </cofactor>
</comment>
<dbReference type="InterPro" id="IPR009006">
    <property type="entry name" value="Ala_racemase/Decarboxylase_C"/>
</dbReference>
<keyword evidence="3 4" id="KW-0413">Isomerase</keyword>
<evidence type="ECO:0000256" key="4">
    <source>
        <dbReference type="HAMAP-Rule" id="MF_01201"/>
    </source>
</evidence>
<feature type="binding site" evidence="4 6">
    <location>
        <position position="323"/>
    </location>
    <ligand>
        <name>substrate</name>
    </ligand>
</feature>
<dbReference type="EMBL" id="DWWM01000006">
    <property type="protein sequence ID" value="HJC35788.1"/>
    <property type="molecule type" value="Genomic_DNA"/>
</dbReference>
<dbReference type="PROSITE" id="PS00395">
    <property type="entry name" value="ALANINE_RACEMASE"/>
    <property type="match status" value="1"/>
</dbReference>
<evidence type="ECO:0000313" key="8">
    <source>
        <dbReference type="EMBL" id="HJC35788.1"/>
    </source>
</evidence>
<feature type="binding site" evidence="4 6">
    <location>
        <position position="137"/>
    </location>
    <ligand>
        <name>substrate</name>
    </ligand>
</feature>
<protein>
    <recommendedName>
        <fullName evidence="4">Alanine racemase</fullName>
        <ecNumber evidence="4">5.1.1.1</ecNumber>
    </recommendedName>
</protein>
<dbReference type="Pfam" id="PF00842">
    <property type="entry name" value="Ala_racemase_C"/>
    <property type="match status" value="1"/>
</dbReference>
<feature type="domain" description="Alanine racemase C-terminal" evidence="7">
    <location>
        <begin position="253"/>
        <end position="382"/>
    </location>
</feature>
<dbReference type="SUPFAM" id="SSF51419">
    <property type="entry name" value="PLP-binding barrel"/>
    <property type="match status" value="1"/>
</dbReference>
<dbReference type="NCBIfam" id="NF033131">
    <property type="entry name" value="vanT-G-Cterm"/>
    <property type="match status" value="1"/>
</dbReference>
<dbReference type="Proteomes" id="UP000823896">
    <property type="component" value="Unassembled WGS sequence"/>
</dbReference>
<evidence type="ECO:0000256" key="1">
    <source>
        <dbReference type="ARBA" id="ARBA00001933"/>
    </source>
</evidence>
<evidence type="ECO:0000256" key="3">
    <source>
        <dbReference type="ARBA" id="ARBA00023235"/>
    </source>
</evidence>
<proteinExistence type="inferred from homology"/>
<dbReference type="PANTHER" id="PTHR30511:SF0">
    <property type="entry name" value="ALANINE RACEMASE, CATABOLIC-RELATED"/>
    <property type="match status" value="1"/>
</dbReference>
<dbReference type="NCBIfam" id="TIGR00492">
    <property type="entry name" value="alr"/>
    <property type="match status" value="1"/>
</dbReference>
<gene>
    <name evidence="8" type="primary">vanT</name>
    <name evidence="8" type="ORF">H9702_01490</name>
</gene>
<dbReference type="GO" id="GO:0030632">
    <property type="term" value="P:D-alanine biosynthetic process"/>
    <property type="evidence" value="ECO:0007669"/>
    <property type="project" value="UniProtKB-UniRule"/>
</dbReference>
<dbReference type="FunFam" id="3.20.20.10:FF:000002">
    <property type="entry name" value="Alanine racemase"/>
    <property type="match status" value="1"/>
</dbReference>
<dbReference type="SUPFAM" id="SSF50621">
    <property type="entry name" value="Alanine racemase C-terminal domain-like"/>
    <property type="match status" value="1"/>
</dbReference>
<dbReference type="Pfam" id="PF01168">
    <property type="entry name" value="Ala_racemase_N"/>
    <property type="match status" value="1"/>
</dbReference>
<reference evidence="8" key="1">
    <citation type="journal article" date="2021" name="PeerJ">
        <title>Extensive microbial diversity within the chicken gut microbiome revealed by metagenomics and culture.</title>
        <authorList>
            <person name="Gilroy R."/>
            <person name="Ravi A."/>
            <person name="Getino M."/>
            <person name="Pursley I."/>
            <person name="Horton D.L."/>
            <person name="Alikhan N.F."/>
            <person name="Baker D."/>
            <person name="Gharbi K."/>
            <person name="Hall N."/>
            <person name="Watson M."/>
            <person name="Adriaenssens E.M."/>
            <person name="Foster-Nyarko E."/>
            <person name="Jarju S."/>
            <person name="Secka A."/>
            <person name="Antonio M."/>
            <person name="Oren A."/>
            <person name="Chaudhuri R.R."/>
            <person name="La Ragione R."/>
            <person name="Hildebrand F."/>
            <person name="Pallen M.J."/>
        </authorList>
    </citation>
    <scope>NUCLEOTIDE SEQUENCE</scope>
    <source>
        <strain evidence="8">CHK187-11901</strain>
    </source>
</reference>
<evidence type="ECO:0000256" key="2">
    <source>
        <dbReference type="ARBA" id="ARBA00022898"/>
    </source>
</evidence>
<comment type="function">
    <text evidence="4">Catalyzes the interconversion of L-alanine and D-alanine. May also act on other amino acids.</text>
</comment>
<evidence type="ECO:0000313" key="9">
    <source>
        <dbReference type="Proteomes" id="UP000823896"/>
    </source>
</evidence>
<dbReference type="EC" id="5.1.1.1" evidence="4"/>
<comment type="catalytic activity">
    <reaction evidence="4">
        <text>L-alanine = D-alanine</text>
        <dbReference type="Rhea" id="RHEA:20249"/>
        <dbReference type="ChEBI" id="CHEBI:57416"/>
        <dbReference type="ChEBI" id="CHEBI:57972"/>
        <dbReference type="EC" id="5.1.1.1"/>
    </reaction>
</comment>
<dbReference type="GO" id="GO:0008784">
    <property type="term" value="F:alanine racemase activity"/>
    <property type="evidence" value="ECO:0007669"/>
    <property type="project" value="UniProtKB-UniRule"/>
</dbReference>
<name>A0A9D2SU32_9FIRM</name>
<dbReference type="GO" id="GO:0005829">
    <property type="term" value="C:cytosol"/>
    <property type="evidence" value="ECO:0007669"/>
    <property type="project" value="TreeGrafter"/>
</dbReference>
<dbReference type="Gene3D" id="3.20.20.10">
    <property type="entry name" value="Alanine racemase"/>
    <property type="match status" value="1"/>
</dbReference>
<dbReference type="AlphaFoldDB" id="A0A9D2SU32"/>
<dbReference type="InterPro" id="IPR011079">
    <property type="entry name" value="Ala_racemase_C"/>
</dbReference>
<accession>A0A9D2SU32</accession>
<dbReference type="InterPro" id="IPR029066">
    <property type="entry name" value="PLP-binding_barrel"/>
</dbReference>
<dbReference type="InterPro" id="IPR020622">
    <property type="entry name" value="Ala_racemase_pyridoxalP-BS"/>
</dbReference>
<keyword evidence="2 4" id="KW-0663">Pyridoxal phosphate</keyword>
<dbReference type="PRINTS" id="PR00992">
    <property type="entry name" value="ALARACEMASE"/>
</dbReference>
<dbReference type="SMART" id="SM01005">
    <property type="entry name" value="Ala_racemase_C"/>
    <property type="match status" value="1"/>
</dbReference>
<organism evidence="8 9">
    <name type="scientific">Candidatus Merdibacter merdavium</name>
    <dbReference type="NCBI Taxonomy" id="2838692"/>
    <lineage>
        <taxon>Bacteria</taxon>
        <taxon>Bacillati</taxon>
        <taxon>Bacillota</taxon>
        <taxon>Erysipelotrichia</taxon>
        <taxon>Erysipelotrichales</taxon>
        <taxon>Erysipelotrichaceae</taxon>
        <taxon>Merdibacter</taxon>
    </lineage>
</organism>
<sequence length="385" mass="42941">MLNSKSRAWAEIDLTQIDHNVQEIRKLIPASSKIMGIVKADAYGHGDVECTRELERCGVDFFAVSSVDEGVRLREHGIRSAILILGYTPPEHFHYLHELRLTQTLVDLPFARKLDAYAHAHDCVIEAHVKADTGMSRIGVIVQDHAYHIEEILEMYAMKHVRVTGIFSHFSVSDSHTAEDLAFTKHQIELFERVLADIRAAGFDCGVRHLQNSYGILNYPDLQYDYVRPGLLYMGVTSDDEIPINTAPDFHPILSLHANVTMVKTIAEGVSVSYGRHFRAPCQTRVASVSIGYADGIPRLLSNTGFEVLLHGRRVPIIGNICMDQLMLDVSALDDVAEGDVVTLIGTQGDQRVSVDAMSRAAHTINNESLTRITARVPRFYIRKG</sequence>
<dbReference type="InterPro" id="IPR000821">
    <property type="entry name" value="Ala_racemase"/>
</dbReference>
<comment type="pathway">
    <text evidence="4">Amino-acid biosynthesis; D-alanine biosynthesis; D-alanine from L-alanine: step 1/1.</text>
</comment>
<reference evidence="8" key="2">
    <citation type="submission" date="2021-04" db="EMBL/GenBank/DDBJ databases">
        <authorList>
            <person name="Gilroy R."/>
        </authorList>
    </citation>
    <scope>NUCLEOTIDE SEQUENCE</scope>
    <source>
        <strain evidence="8">CHK187-11901</strain>
    </source>
</reference>
<evidence type="ECO:0000256" key="5">
    <source>
        <dbReference type="PIRSR" id="PIRSR600821-50"/>
    </source>
</evidence>
<evidence type="ECO:0000256" key="6">
    <source>
        <dbReference type="PIRSR" id="PIRSR600821-52"/>
    </source>
</evidence>
<comment type="similarity">
    <text evidence="4">Belongs to the alanine racemase family.</text>
</comment>
<feature type="modified residue" description="N6-(pyridoxal phosphate)lysine" evidence="4 5">
    <location>
        <position position="39"/>
    </location>
</feature>
<feature type="active site" description="Proton acceptor; specific for D-alanine" evidence="4">
    <location>
        <position position="39"/>
    </location>
</feature>
<dbReference type="GO" id="GO:0030170">
    <property type="term" value="F:pyridoxal phosphate binding"/>
    <property type="evidence" value="ECO:0007669"/>
    <property type="project" value="UniProtKB-UniRule"/>
</dbReference>
<comment type="caution">
    <text evidence="8">The sequence shown here is derived from an EMBL/GenBank/DDBJ whole genome shotgun (WGS) entry which is preliminary data.</text>
</comment>
<dbReference type="Gene3D" id="2.40.37.10">
    <property type="entry name" value="Lyase, Ornithine Decarboxylase, Chain A, domain 1"/>
    <property type="match status" value="1"/>
</dbReference>